<organism evidence="2 3">
    <name type="scientific">Botryotinia narcissicola</name>
    <dbReference type="NCBI Taxonomy" id="278944"/>
    <lineage>
        <taxon>Eukaryota</taxon>
        <taxon>Fungi</taxon>
        <taxon>Dikarya</taxon>
        <taxon>Ascomycota</taxon>
        <taxon>Pezizomycotina</taxon>
        <taxon>Leotiomycetes</taxon>
        <taxon>Helotiales</taxon>
        <taxon>Sclerotiniaceae</taxon>
        <taxon>Botryotinia</taxon>
    </lineage>
</organism>
<keyword evidence="3" id="KW-1185">Reference proteome</keyword>
<reference evidence="2 3" key="1">
    <citation type="submission" date="2017-12" db="EMBL/GenBank/DDBJ databases">
        <title>Comparative genomics of Botrytis spp.</title>
        <authorList>
            <person name="Valero-Jimenez C.A."/>
            <person name="Tapia P."/>
            <person name="Veloso J."/>
            <person name="Silva-Moreno E."/>
            <person name="Staats M."/>
            <person name="Valdes J.H."/>
            <person name="Van Kan J.A.L."/>
        </authorList>
    </citation>
    <scope>NUCLEOTIDE SEQUENCE [LARGE SCALE GENOMIC DNA]</scope>
    <source>
        <strain evidence="2 3">MUCL2120</strain>
    </source>
</reference>
<dbReference type="EMBL" id="PQXJ01000101">
    <property type="protein sequence ID" value="TGO63345.1"/>
    <property type="molecule type" value="Genomic_DNA"/>
</dbReference>
<evidence type="ECO:0000256" key="1">
    <source>
        <dbReference type="SAM" id="MobiDB-lite"/>
    </source>
</evidence>
<evidence type="ECO:0000313" key="3">
    <source>
        <dbReference type="Proteomes" id="UP000297452"/>
    </source>
</evidence>
<feature type="region of interest" description="Disordered" evidence="1">
    <location>
        <begin position="22"/>
        <end position="42"/>
    </location>
</feature>
<evidence type="ECO:0000313" key="2">
    <source>
        <dbReference type="EMBL" id="TGO63345.1"/>
    </source>
</evidence>
<protein>
    <submittedName>
        <fullName evidence="2">Uncharacterized protein</fullName>
    </submittedName>
</protein>
<proteinExistence type="predicted"/>
<accession>A0A4Z1IPS9</accession>
<comment type="caution">
    <text evidence="2">The sequence shown here is derived from an EMBL/GenBank/DDBJ whole genome shotgun (WGS) entry which is preliminary data.</text>
</comment>
<dbReference type="AlphaFoldDB" id="A0A4Z1IPS9"/>
<sequence>MKPVGYSLERDGNRGVLYEIVRSENPAGSQRKKDKRLSKDPSQAFPEYANLREATQPQLLFTRLFLRHGREYSASEVERVSPGR</sequence>
<name>A0A4Z1IPS9_9HELO</name>
<dbReference type="Proteomes" id="UP000297452">
    <property type="component" value="Unassembled WGS sequence"/>
</dbReference>
<gene>
    <name evidence="2" type="ORF">BOTNAR_0101g00170</name>
</gene>